<evidence type="ECO:0000313" key="1">
    <source>
        <dbReference type="EMBL" id="CEM04912.1"/>
    </source>
</evidence>
<proteinExistence type="predicted"/>
<dbReference type="EMBL" id="CDMZ01000031">
    <property type="protein sequence ID" value="CEM04912.1"/>
    <property type="molecule type" value="Genomic_DNA"/>
</dbReference>
<dbReference type="AlphaFoldDB" id="A0A0G4EZL1"/>
<dbReference type="VEuPathDB" id="CryptoDB:Cvel_14444"/>
<organism evidence="1">
    <name type="scientific">Chromera velia CCMP2878</name>
    <dbReference type="NCBI Taxonomy" id="1169474"/>
    <lineage>
        <taxon>Eukaryota</taxon>
        <taxon>Sar</taxon>
        <taxon>Alveolata</taxon>
        <taxon>Colpodellida</taxon>
        <taxon>Chromeraceae</taxon>
        <taxon>Chromera</taxon>
    </lineage>
</organism>
<gene>
    <name evidence="1" type="ORF">Cvel_14444</name>
</gene>
<name>A0A0G4EZL1_9ALVE</name>
<sequence length="105" mass="10820">MKGRSWVHTVEEGGRGQMAILGEGAAVEAVGVRGEGSAGCVPFAFPREGMGKKHQAPLVLPPLPLMVSAWFGFEEMDQLGVLECPAAFCPAVLPAVAAVVGFLAG</sequence>
<protein>
    <submittedName>
        <fullName evidence="1">Uncharacterized protein</fullName>
    </submittedName>
</protein>
<reference evidence="1" key="1">
    <citation type="submission" date="2014-11" db="EMBL/GenBank/DDBJ databases">
        <authorList>
            <person name="Otto D Thomas"/>
            <person name="Naeem Raeece"/>
        </authorList>
    </citation>
    <scope>NUCLEOTIDE SEQUENCE</scope>
</reference>
<accession>A0A0G4EZL1</accession>